<evidence type="ECO:0000256" key="3">
    <source>
        <dbReference type="ARBA" id="ARBA00038336"/>
    </source>
</evidence>
<proteinExistence type="inferred from homology"/>
<evidence type="ECO:0000256" key="4">
    <source>
        <dbReference type="SAM" id="MobiDB-lite"/>
    </source>
</evidence>
<evidence type="ECO:0000256" key="1">
    <source>
        <dbReference type="ARBA" id="ARBA00022737"/>
    </source>
</evidence>
<protein>
    <submittedName>
        <fullName evidence="5">Uncharacterized protein</fullName>
    </submittedName>
</protein>
<name>A0AAN8JL37_PATCE</name>
<sequence>MEDDQKFEDMKKRLQPFPNYFQLELQTVSCKTWKQVKQKLEEEEEAHVCQSDMEIRMDKNLKACVYYELGDPEKAGELLVEVLNSSGNKNINASAMMALIHYKNGMFTESNNIMGQLEALKDSGDTFLIDEACAEMAYGYSRIDARYYTKAIKLFEYVIKRQPVQHEQFVFTWKFGLALTLRRCIRFDLRTLHPNINLKETDERADELLVDIIKNCTNDVYIAMACVERADLCSHDVDPSTNIDKLLVERLIEQGVNKAPNDHVILAKAGKLLRRIFHLRKAEKYLRKPVNIRETPLGLHQLGLLLKGKLKKRQKGKHIKRGARVRGTGHTPRHTQEAISDCRSMPRKREGFTIGNEYDKGSSKPVLGNSSNNPIPESKSILSTVYKDRKLNSQPIMKIGPELAGVTLESKKAKDTISRDQLLNNTLDCTRPTNMARKSIDVPLTVDKTQPDGTRLTAVVGGEYRTTLKTKCVFNTKCDTEKASDMTDTFDSLVVKVPGIVRSSSLSPYAKPFVPSRKQPVACDTQIPPTTEYGSSMELYGSPMGLFSRILKYPAHNRVAIYNETNTHQLENASQCFKNLMILAKASTAAPHTISA</sequence>
<dbReference type="InterPro" id="IPR011990">
    <property type="entry name" value="TPR-like_helical_dom_sf"/>
</dbReference>
<organism evidence="5 6">
    <name type="scientific">Patella caerulea</name>
    <name type="common">Rayed Mediterranean limpet</name>
    <dbReference type="NCBI Taxonomy" id="87958"/>
    <lineage>
        <taxon>Eukaryota</taxon>
        <taxon>Metazoa</taxon>
        <taxon>Spiralia</taxon>
        <taxon>Lophotrochozoa</taxon>
        <taxon>Mollusca</taxon>
        <taxon>Gastropoda</taxon>
        <taxon>Patellogastropoda</taxon>
        <taxon>Patelloidea</taxon>
        <taxon>Patellidae</taxon>
        <taxon>Patella</taxon>
    </lineage>
</organism>
<dbReference type="PANTHER" id="PTHR10271:SF0">
    <property type="entry name" value="INTERFERON-INDUCED PROTEIN WITH TETRATRICOPEPTIDE REPEATS 5"/>
    <property type="match status" value="1"/>
</dbReference>
<dbReference type="SUPFAM" id="SSF48452">
    <property type="entry name" value="TPR-like"/>
    <property type="match status" value="1"/>
</dbReference>
<dbReference type="Proteomes" id="UP001347796">
    <property type="component" value="Unassembled WGS sequence"/>
</dbReference>
<dbReference type="PANTHER" id="PTHR10271">
    <property type="entry name" value="INTERFERON-INDUCED PROTEIN WITH TETRATRICOPEPTIDE REPEATS"/>
    <property type="match status" value="1"/>
</dbReference>
<gene>
    <name evidence="5" type="ORF">SNE40_015417</name>
</gene>
<dbReference type="GO" id="GO:0051607">
    <property type="term" value="P:defense response to virus"/>
    <property type="evidence" value="ECO:0007669"/>
    <property type="project" value="TreeGrafter"/>
</dbReference>
<keyword evidence="2" id="KW-0802">TPR repeat</keyword>
<dbReference type="AlphaFoldDB" id="A0AAN8JL37"/>
<dbReference type="GO" id="GO:0005829">
    <property type="term" value="C:cytosol"/>
    <property type="evidence" value="ECO:0007669"/>
    <property type="project" value="TreeGrafter"/>
</dbReference>
<evidence type="ECO:0000313" key="6">
    <source>
        <dbReference type="Proteomes" id="UP001347796"/>
    </source>
</evidence>
<evidence type="ECO:0000256" key="2">
    <source>
        <dbReference type="ARBA" id="ARBA00022803"/>
    </source>
</evidence>
<evidence type="ECO:0000313" key="5">
    <source>
        <dbReference type="EMBL" id="KAK6177290.1"/>
    </source>
</evidence>
<feature type="compositionally biased region" description="Basic residues" evidence="4">
    <location>
        <begin position="315"/>
        <end position="324"/>
    </location>
</feature>
<keyword evidence="6" id="KW-1185">Reference proteome</keyword>
<comment type="similarity">
    <text evidence="3">Belongs to the IFIT family.</text>
</comment>
<comment type="caution">
    <text evidence="5">The sequence shown here is derived from an EMBL/GenBank/DDBJ whole genome shotgun (WGS) entry which is preliminary data.</text>
</comment>
<accession>A0AAN8JL37</accession>
<dbReference type="Gene3D" id="1.25.40.10">
    <property type="entry name" value="Tetratricopeptide repeat domain"/>
    <property type="match status" value="1"/>
</dbReference>
<feature type="region of interest" description="Disordered" evidence="4">
    <location>
        <begin position="315"/>
        <end position="339"/>
    </location>
</feature>
<dbReference type="EMBL" id="JAZGQO010000010">
    <property type="protein sequence ID" value="KAK6177290.1"/>
    <property type="molecule type" value="Genomic_DNA"/>
</dbReference>
<reference evidence="5 6" key="1">
    <citation type="submission" date="2024-01" db="EMBL/GenBank/DDBJ databases">
        <title>The genome of the rayed Mediterranean limpet Patella caerulea (Linnaeus, 1758).</title>
        <authorList>
            <person name="Anh-Thu Weber A."/>
            <person name="Halstead-Nussloch G."/>
        </authorList>
    </citation>
    <scope>NUCLEOTIDE SEQUENCE [LARGE SCALE GENOMIC DNA]</scope>
    <source>
        <strain evidence="5">AATW-2023a</strain>
        <tissue evidence="5">Whole specimen</tissue>
    </source>
</reference>
<keyword evidence="1" id="KW-0677">Repeat</keyword>
<feature type="region of interest" description="Disordered" evidence="4">
    <location>
        <begin position="354"/>
        <end position="375"/>
    </location>
</feature>